<evidence type="ECO:0000313" key="3">
    <source>
        <dbReference type="EMBL" id="ADY27360.1"/>
    </source>
</evidence>
<feature type="compositionally biased region" description="Low complexity" evidence="1">
    <location>
        <begin position="57"/>
        <end position="76"/>
    </location>
</feature>
<keyword evidence="3" id="KW-0614">Plasmid</keyword>
<dbReference type="EMBL" id="CP002537">
    <property type="protein sequence ID" value="ADY27360.1"/>
    <property type="molecule type" value="Genomic_DNA"/>
</dbReference>
<organism evidence="3 4">
    <name type="scientific">Deinococcus proteolyticus (strain ATCC 35074 / DSM 20540 / JCM 6276 / NBRC 101906 / NCIMB 13154 / VKM Ac-1939 / CCM 2703 / MRP)</name>
    <dbReference type="NCBI Taxonomy" id="693977"/>
    <lineage>
        <taxon>Bacteria</taxon>
        <taxon>Thermotogati</taxon>
        <taxon>Deinococcota</taxon>
        <taxon>Deinococci</taxon>
        <taxon>Deinococcales</taxon>
        <taxon>Deinococcaceae</taxon>
        <taxon>Deinococcus</taxon>
    </lineage>
</organism>
<dbReference type="Gene3D" id="3.40.50.10320">
    <property type="entry name" value="LmbE-like"/>
    <property type="match status" value="1"/>
</dbReference>
<geneLocation type="plasmid" evidence="3 4">
    <name>pDEIPR01</name>
</geneLocation>
<evidence type="ECO:0008006" key="5">
    <source>
        <dbReference type="Google" id="ProtNLM"/>
    </source>
</evidence>
<evidence type="ECO:0000313" key="4">
    <source>
        <dbReference type="Proteomes" id="UP000007718"/>
    </source>
</evidence>
<dbReference type="HOGENOM" id="CLU_758031_0_0_0"/>
<dbReference type="InterPro" id="IPR024078">
    <property type="entry name" value="LmbE-like_dom_sf"/>
</dbReference>
<keyword evidence="2" id="KW-0732">Signal</keyword>
<keyword evidence="4" id="KW-1185">Reference proteome</keyword>
<dbReference type="KEGG" id="dpt:Deipr_2234"/>
<evidence type="ECO:0000256" key="2">
    <source>
        <dbReference type="SAM" id="SignalP"/>
    </source>
</evidence>
<name>F0RPQ4_DEIPM</name>
<feature type="chain" id="PRO_5003259571" description="LmbE family protein" evidence="2">
    <location>
        <begin position="22"/>
        <end position="365"/>
    </location>
</feature>
<dbReference type="PROSITE" id="PS51257">
    <property type="entry name" value="PROKAR_LIPOPROTEIN"/>
    <property type="match status" value="1"/>
</dbReference>
<feature type="signal peptide" evidence="2">
    <location>
        <begin position="1"/>
        <end position="21"/>
    </location>
</feature>
<dbReference type="SUPFAM" id="SSF102588">
    <property type="entry name" value="LmbE-like"/>
    <property type="match status" value="1"/>
</dbReference>
<evidence type="ECO:0000256" key="1">
    <source>
        <dbReference type="SAM" id="MobiDB-lite"/>
    </source>
</evidence>
<dbReference type="AlphaFoldDB" id="F0RPQ4"/>
<sequence length="365" mass="39616">MKKSKLKFMALILGFAFTGCGKENLPLSGAAGQPESRPVSSAPRDAAPTAPVTAGQRPSAAAAAAAHEAPPAASPRAAEDQDLGTVDDTLSSQSVWWWDEVSFYVVAHPDDWQLFMNPDAYAESQEENTKMVFIYTTAGDAGRRSLTPGESYILAREEGAERSIRFMSDVSTVSHKPAVRSRVTVNGHLIRRVTYGNTASYYLRLPDGGAGGPSLAQLQSGEAALLTAVDNSATYQGWADLSKTIEALVRREGRYTAALRFNLADPDPVINDSDHIDHQTTSQLLTELLPKMPCAEQKLYQTYNTSSLPINMTTDELLNHAALFGVLESGRADKGFPGSWEPLHKSWLGKHYMRTIPASQPTPCF</sequence>
<gene>
    <name evidence="3" type="ordered locus">Deipr_2234</name>
</gene>
<dbReference type="Proteomes" id="UP000007718">
    <property type="component" value="Plasmid pDEIPR01"/>
</dbReference>
<protein>
    <recommendedName>
        <fullName evidence="5">LmbE family protein</fullName>
    </recommendedName>
</protein>
<accession>F0RPQ4</accession>
<feature type="region of interest" description="Disordered" evidence="1">
    <location>
        <begin position="26"/>
        <end position="85"/>
    </location>
</feature>
<proteinExistence type="predicted"/>
<reference evidence="3 4" key="1">
    <citation type="submission" date="2011-02" db="EMBL/GenBank/DDBJ databases">
        <title>The complete sequence of plasmid1 of Deinococcus proteolyticus DSM 20540.</title>
        <authorList>
            <consortium name="US DOE Joint Genome Institute (JGI-PGF)"/>
            <person name="Lucas S."/>
            <person name="Copeland A."/>
            <person name="Lapidus A."/>
            <person name="Bruce D."/>
            <person name="Goodwin L."/>
            <person name="Pitluck S."/>
            <person name="Kyrpides N."/>
            <person name="Mavromatis K."/>
            <person name="Pagani I."/>
            <person name="Ivanova N."/>
            <person name="Ovchinnikova G."/>
            <person name="Zeytun A."/>
            <person name="Detter J.C."/>
            <person name="Han C."/>
            <person name="Land M."/>
            <person name="Hauser L."/>
            <person name="Markowitz V."/>
            <person name="Cheng J.-F."/>
            <person name="Hugenholtz P."/>
            <person name="Woyke T."/>
            <person name="Wu D."/>
            <person name="Pukall R."/>
            <person name="Steenblock K."/>
            <person name="Brambilla E."/>
            <person name="Klenk H.-P."/>
            <person name="Eisen J.A."/>
        </authorList>
    </citation>
    <scope>NUCLEOTIDE SEQUENCE [LARGE SCALE GENOMIC DNA]</scope>
    <source>
        <strain evidence="4">ATCC 35074 / DSM 20540 / JCM 6276 / NBRC 101906 / NCIMB 13154 / VKM Ac-1939 / CCM 2703 / MRP</strain>
        <plasmid evidence="4">Plasmid pDEIPR01</plasmid>
    </source>
</reference>